<dbReference type="EMBL" id="BQNB010012257">
    <property type="protein sequence ID" value="GJT01259.1"/>
    <property type="molecule type" value="Genomic_DNA"/>
</dbReference>
<gene>
    <name evidence="1" type="ORF">Tco_0822428</name>
</gene>
<proteinExistence type="predicted"/>
<dbReference type="Proteomes" id="UP001151760">
    <property type="component" value="Unassembled WGS sequence"/>
</dbReference>
<reference evidence="1" key="1">
    <citation type="journal article" date="2022" name="Int. J. Mol. Sci.">
        <title>Draft Genome of Tanacetum Coccineum: Genomic Comparison of Closely Related Tanacetum-Family Plants.</title>
        <authorList>
            <person name="Yamashiro T."/>
            <person name="Shiraishi A."/>
            <person name="Nakayama K."/>
            <person name="Satake H."/>
        </authorList>
    </citation>
    <scope>NUCLEOTIDE SEQUENCE</scope>
</reference>
<protein>
    <submittedName>
        <fullName evidence="1">Uncharacterized protein</fullName>
    </submittedName>
</protein>
<sequence>MSSPTIPNGSGVALIPLVTPRLLRPQYCSLCPQDHGFALWPSCEEFSAGHPSHLLDAIRIAAAQVYVNTALMKLVLLMNFKENILKDMDQDSAHMVAASKVLMLKPENGATLPKTTMVEGVMTMMPITTVEEKAQRRLEVKARSILIMGIPNEHQLKFNSIKDAKKLLKVVENRFGGNATTKKTQRNLLKQQYENFTAPSSEIC</sequence>
<reference evidence="1" key="2">
    <citation type="submission" date="2022-01" db="EMBL/GenBank/DDBJ databases">
        <authorList>
            <person name="Yamashiro T."/>
            <person name="Shiraishi A."/>
            <person name="Satake H."/>
            <person name="Nakayama K."/>
        </authorList>
    </citation>
    <scope>NUCLEOTIDE SEQUENCE</scope>
</reference>
<accession>A0ABQ5AJK2</accession>
<keyword evidence="2" id="KW-1185">Reference proteome</keyword>
<organism evidence="1 2">
    <name type="scientific">Tanacetum coccineum</name>
    <dbReference type="NCBI Taxonomy" id="301880"/>
    <lineage>
        <taxon>Eukaryota</taxon>
        <taxon>Viridiplantae</taxon>
        <taxon>Streptophyta</taxon>
        <taxon>Embryophyta</taxon>
        <taxon>Tracheophyta</taxon>
        <taxon>Spermatophyta</taxon>
        <taxon>Magnoliopsida</taxon>
        <taxon>eudicotyledons</taxon>
        <taxon>Gunneridae</taxon>
        <taxon>Pentapetalae</taxon>
        <taxon>asterids</taxon>
        <taxon>campanulids</taxon>
        <taxon>Asterales</taxon>
        <taxon>Asteraceae</taxon>
        <taxon>Asteroideae</taxon>
        <taxon>Anthemideae</taxon>
        <taxon>Anthemidinae</taxon>
        <taxon>Tanacetum</taxon>
    </lineage>
</organism>
<comment type="caution">
    <text evidence="1">The sequence shown here is derived from an EMBL/GenBank/DDBJ whole genome shotgun (WGS) entry which is preliminary data.</text>
</comment>
<evidence type="ECO:0000313" key="2">
    <source>
        <dbReference type="Proteomes" id="UP001151760"/>
    </source>
</evidence>
<evidence type="ECO:0000313" key="1">
    <source>
        <dbReference type="EMBL" id="GJT01259.1"/>
    </source>
</evidence>
<name>A0ABQ5AJK2_9ASTR</name>